<dbReference type="OrthoDB" id="5519681at2"/>
<dbReference type="RefSeq" id="WP_085010024.1">
    <property type="nucleotide sequence ID" value="NZ_NAAD01000006.1"/>
</dbReference>
<dbReference type="GO" id="GO:0004518">
    <property type="term" value="F:nuclease activity"/>
    <property type="evidence" value="ECO:0007669"/>
    <property type="project" value="UniProtKB-KW"/>
</dbReference>
<proteinExistence type="predicted"/>
<dbReference type="Proteomes" id="UP000193136">
    <property type="component" value="Unassembled WGS sequence"/>
</dbReference>
<evidence type="ECO:0000313" key="6">
    <source>
        <dbReference type="Proteomes" id="UP000193136"/>
    </source>
</evidence>
<comment type="caution">
    <text evidence="5">The sequence shown here is derived from an EMBL/GenBank/DDBJ whole genome shotgun (WGS) entry which is preliminary data.</text>
</comment>
<keyword evidence="3" id="KW-0378">Hydrolase</keyword>
<dbReference type="AlphaFoldDB" id="A0A1X0Y852"/>
<reference evidence="5 6" key="1">
    <citation type="submission" date="2017-03" db="EMBL/GenBank/DDBJ databases">
        <title>Genome sequence of Geothermobacter sp. EPR-M, Deep-Sea Iron Reducer.</title>
        <authorList>
            <person name="Tully B."/>
            <person name="Savalia P."/>
            <person name="Abuyen K."/>
            <person name="Baughan C."/>
            <person name="Romero E."/>
            <person name="Ronkowski C."/>
            <person name="Torres B."/>
            <person name="Tremblay J."/>
            <person name="Trujillo A."/>
            <person name="Tyler M."/>
            <person name="Perez-Rodriguez I."/>
            <person name="Amend J."/>
        </authorList>
    </citation>
    <scope>NUCLEOTIDE SEQUENCE [LARGE SCALE GENOMIC DNA]</scope>
    <source>
        <strain evidence="5 6">EPR-M</strain>
    </source>
</reference>
<feature type="domain" description="VRR-NUC" evidence="4">
    <location>
        <begin position="25"/>
        <end position="120"/>
    </location>
</feature>
<dbReference type="InterPro" id="IPR014883">
    <property type="entry name" value="VRR_NUC"/>
</dbReference>
<evidence type="ECO:0000313" key="5">
    <source>
        <dbReference type="EMBL" id="ORJ61345.1"/>
    </source>
</evidence>
<dbReference type="STRING" id="1969733.B5V00_06850"/>
<keyword evidence="6" id="KW-1185">Reference proteome</keyword>
<dbReference type="Pfam" id="PF08774">
    <property type="entry name" value="VRR_NUC"/>
    <property type="match status" value="1"/>
</dbReference>
<organism evidence="5 6">
    <name type="scientific">Geothermobacter hydrogeniphilus</name>
    <dbReference type="NCBI Taxonomy" id="1969733"/>
    <lineage>
        <taxon>Bacteria</taxon>
        <taxon>Pseudomonadati</taxon>
        <taxon>Thermodesulfobacteriota</taxon>
        <taxon>Desulfuromonadia</taxon>
        <taxon>Desulfuromonadales</taxon>
        <taxon>Geothermobacteraceae</taxon>
        <taxon>Geothermobacter</taxon>
    </lineage>
</organism>
<comment type="cofactor">
    <cofactor evidence="1">
        <name>Mg(2+)</name>
        <dbReference type="ChEBI" id="CHEBI:18420"/>
    </cofactor>
</comment>
<sequence length="139" mass="15887">MPVLVIPRSWQSSRRSNSRPVPVRRQNRKIEAATQKAIQEWFAIQKVRCERLNSGALKTDERFVRFGFPGCPDLIVLHRAVGVGFIEVKAPGGRLSREQKEFQTFCRGQGIPHLVARSLEDAIEWWRNHDHGTSRSSLG</sequence>
<dbReference type="EMBL" id="NAAD01000006">
    <property type="protein sequence ID" value="ORJ61345.1"/>
    <property type="molecule type" value="Genomic_DNA"/>
</dbReference>
<evidence type="ECO:0000256" key="2">
    <source>
        <dbReference type="ARBA" id="ARBA00022722"/>
    </source>
</evidence>
<evidence type="ECO:0000256" key="3">
    <source>
        <dbReference type="ARBA" id="ARBA00022801"/>
    </source>
</evidence>
<protein>
    <recommendedName>
        <fullName evidence="4">VRR-NUC domain-containing protein</fullName>
    </recommendedName>
</protein>
<evidence type="ECO:0000259" key="4">
    <source>
        <dbReference type="SMART" id="SM00990"/>
    </source>
</evidence>
<dbReference type="Gene3D" id="3.40.1350.10">
    <property type="match status" value="1"/>
</dbReference>
<name>A0A1X0Y852_9BACT</name>
<dbReference type="InterPro" id="IPR011856">
    <property type="entry name" value="tRNA_endonuc-like_dom_sf"/>
</dbReference>
<dbReference type="SMART" id="SM00990">
    <property type="entry name" value="VRR_NUC"/>
    <property type="match status" value="1"/>
</dbReference>
<dbReference type="GO" id="GO:0016788">
    <property type="term" value="F:hydrolase activity, acting on ester bonds"/>
    <property type="evidence" value="ECO:0007669"/>
    <property type="project" value="InterPro"/>
</dbReference>
<accession>A0A1X0Y852</accession>
<dbReference type="GO" id="GO:0003676">
    <property type="term" value="F:nucleic acid binding"/>
    <property type="evidence" value="ECO:0007669"/>
    <property type="project" value="InterPro"/>
</dbReference>
<gene>
    <name evidence="5" type="ORF">B5V00_06850</name>
</gene>
<evidence type="ECO:0000256" key="1">
    <source>
        <dbReference type="ARBA" id="ARBA00001946"/>
    </source>
</evidence>
<keyword evidence="2" id="KW-0540">Nuclease</keyword>